<evidence type="ECO:0000313" key="12">
    <source>
        <dbReference type="Proteomes" id="UP000054466"/>
    </source>
</evidence>
<feature type="region of interest" description="Disordered" evidence="8">
    <location>
        <begin position="1"/>
        <end position="36"/>
    </location>
</feature>
<keyword evidence="12" id="KW-1185">Reference proteome</keyword>
<dbReference type="AlphaFoldDB" id="A0A0D2CSN9"/>
<dbReference type="PIRSF" id="PIRSF006060">
    <property type="entry name" value="AA_transporter"/>
    <property type="match status" value="1"/>
</dbReference>
<sequence>MAEPTEKEIVSHDESASSRYDASGTNRDIDPEKLNDPRMQKLAGEITYEDETDPVNRQHNPLAQKLRSRHMQMIAIGGSIGAGLFVGSGSALHKGGPGSVLLGFIIIGFMLLCTMQALGELAILYPVNGAFYTYIVRFVDPSLGFAVGWDYAIGWLTVLPFELTAASITIEYWRDDIHVSVWITVFLVFLCLVQIFGVLGYGEVEFVLAMIKITACVGFIIFGIVVDCGGVSSDDRGYIGARYWHNPGAFQNGFKGFCTVFVTAAFAFGGTELVGLAAAEAADPHRSLPKATRQVFWRIATFYVLSLFIVGLIVPSDSPDLLGASGANTKASPFVLAIKYAGVKGLPSVMNAVITISVISVANSCTYGSSRTMQALAARGMGPKFLMYVDRQGRPLWCVVIQLLFGCLAYIGEANASDTIFTWLLSLSGLSFFFLWMSINLAHIRFRHGWYAHGFTKHQLPYQAAFGIWGSYIGVSLNVLAIIATFYTSLFPLGSSPDAEVFFENFLAAPIVIALYIGWKLWSRDWKLFIRASEMDVTMGIRRGSLEIAAEKGRSGWKKALRVFI</sequence>
<dbReference type="Pfam" id="PF00324">
    <property type="entry name" value="AA_permease"/>
    <property type="match status" value="1"/>
</dbReference>
<comment type="subcellular location">
    <subcellularLocation>
        <location evidence="1">Cell membrane</location>
        <topology evidence="1">Multi-pass membrane protein</topology>
    </subcellularLocation>
</comment>
<feature type="transmembrane region" description="Helical" evidence="9">
    <location>
        <begin position="98"/>
        <end position="115"/>
    </location>
</feature>
<dbReference type="InterPro" id="IPR050524">
    <property type="entry name" value="APC_YAT"/>
</dbReference>
<dbReference type="InterPro" id="IPR004762">
    <property type="entry name" value="Amino_acid_permease_fungi"/>
</dbReference>
<evidence type="ECO:0000256" key="6">
    <source>
        <dbReference type="ARBA" id="ARBA00022989"/>
    </source>
</evidence>
<feature type="compositionally biased region" description="Basic and acidic residues" evidence="8">
    <location>
        <begin position="27"/>
        <end position="36"/>
    </location>
</feature>
<organism evidence="11 12">
    <name type="scientific">Cladophialophora immunda</name>
    <dbReference type="NCBI Taxonomy" id="569365"/>
    <lineage>
        <taxon>Eukaryota</taxon>
        <taxon>Fungi</taxon>
        <taxon>Dikarya</taxon>
        <taxon>Ascomycota</taxon>
        <taxon>Pezizomycotina</taxon>
        <taxon>Eurotiomycetes</taxon>
        <taxon>Chaetothyriomycetidae</taxon>
        <taxon>Chaetothyriales</taxon>
        <taxon>Herpotrichiellaceae</taxon>
        <taxon>Cladophialophora</taxon>
    </lineage>
</organism>
<dbReference type="PANTHER" id="PTHR43341">
    <property type="entry name" value="AMINO ACID PERMEASE"/>
    <property type="match status" value="1"/>
</dbReference>
<dbReference type="Gene3D" id="1.20.1740.10">
    <property type="entry name" value="Amino acid/polyamine transporter I"/>
    <property type="match status" value="1"/>
</dbReference>
<feature type="compositionally biased region" description="Basic and acidic residues" evidence="8">
    <location>
        <begin position="1"/>
        <end position="16"/>
    </location>
</feature>
<evidence type="ECO:0000256" key="4">
    <source>
        <dbReference type="ARBA" id="ARBA00022692"/>
    </source>
</evidence>
<proteinExistence type="predicted"/>
<dbReference type="InterPro" id="IPR004840">
    <property type="entry name" value="Amino_acid_permease_CS"/>
</dbReference>
<evidence type="ECO:0000256" key="8">
    <source>
        <dbReference type="SAM" id="MobiDB-lite"/>
    </source>
</evidence>
<feature type="transmembrane region" description="Helical" evidence="9">
    <location>
        <begin position="420"/>
        <end position="443"/>
    </location>
</feature>
<feature type="transmembrane region" description="Helical" evidence="9">
    <location>
        <begin position="349"/>
        <end position="369"/>
    </location>
</feature>
<feature type="transmembrane region" description="Helical" evidence="9">
    <location>
        <begin position="295"/>
        <end position="314"/>
    </location>
</feature>
<feature type="transmembrane region" description="Helical" evidence="9">
    <location>
        <begin position="502"/>
        <end position="522"/>
    </location>
</feature>
<dbReference type="HOGENOM" id="CLU_007946_12_0_1"/>
<feature type="transmembrane region" description="Helical" evidence="9">
    <location>
        <begin position="464"/>
        <end position="490"/>
    </location>
</feature>
<dbReference type="FunFam" id="1.20.1740.10:FF:000017">
    <property type="entry name" value="Amino acid permease"/>
    <property type="match status" value="1"/>
</dbReference>
<dbReference type="GO" id="GO:0015171">
    <property type="term" value="F:amino acid transmembrane transporter activity"/>
    <property type="evidence" value="ECO:0007669"/>
    <property type="project" value="TreeGrafter"/>
</dbReference>
<dbReference type="GO" id="GO:0005886">
    <property type="term" value="C:plasma membrane"/>
    <property type="evidence" value="ECO:0007669"/>
    <property type="project" value="UniProtKB-SubCell"/>
</dbReference>
<feature type="transmembrane region" description="Helical" evidence="9">
    <location>
        <begin position="73"/>
        <end position="92"/>
    </location>
</feature>
<keyword evidence="4 9" id="KW-0812">Transmembrane</keyword>
<feature type="transmembrane region" description="Helical" evidence="9">
    <location>
        <begin position="396"/>
        <end position="414"/>
    </location>
</feature>
<dbReference type="OrthoDB" id="3900342at2759"/>
<evidence type="ECO:0000256" key="5">
    <source>
        <dbReference type="ARBA" id="ARBA00022970"/>
    </source>
</evidence>
<evidence type="ECO:0000259" key="10">
    <source>
        <dbReference type="Pfam" id="PF00324"/>
    </source>
</evidence>
<keyword evidence="7 9" id="KW-0472">Membrane</keyword>
<keyword evidence="5" id="KW-0029">Amino-acid transport</keyword>
<protein>
    <recommendedName>
        <fullName evidence="10">Amino acid permease/ SLC12A domain-containing protein</fullName>
    </recommendedName>
</protein>
<keyword evidence="6 9" id="KW-1133">Transmembrane helix</keyword>
<dbReference type="EMBL" id="KN847041">
    <property type="protein sequence ID" value="KIW32950.1"/>
    <property type="molecule type" value="Genomic_DNA"/>
</dbReference>
<dbReference type="VEuPathDB" id="FungiDB:PV07_04460"/>
<keyword evidence="3" id="KW-1003">Cell membrane</keyword>
<evidence type="ECO:0000256" key="2">
    <source>
        <dbReference type="ARBA" id="ARBA00022448"/>
    </source>
</evidence>
<dbReference type="RefSeq" id="XP_016253166.1">
    <property type="nucleotide sequence ID" value="XM_016391264.1"/>
</dbReference>
<feature type="compositionally biased region" description="Polar residues" evidence="8">
    <location>
        <begin position="17"/>
        <end position="26"/>
    </location>
</feature>
<feature type="transmembrane region" description="Helical" evidence="9">
    <location>
        <begin position="151"/>
        <end position="172"/>
    </location>
</feature>
<evidence type="ECO:0000256" key="3">
    <source>
        <dbReference type="ARBA" id="ARBA00022475"/>
    </source>
</evidence>
<evidence type="ECO:0000256" key="7">
    <source>
        <dbReference type="ARBA" id="ARBA00023136"/>
    </source>
</evidence>
<evidence type="ECO:0000256" key="9">
    <source>
        <dbReference type="SAM" id="Phobius"/>
    </source>
</evidence>
<evidence type="ECO:0000313" key="11">
    <source>
        <dbReference type="EMBL" id="KIW32950.1"/>
    </source>
</evidence>
<dbReference type="PROSITE" id="PS00218">
    <property type="entry name" value="AMINO_ACID_PERMEASE_1"/>
    <property type="match status" value="1"/>
</dbReference>
<dbReference type="InterPro" id="IPR004841">
    <property type="entry name" value="AA-permease/SLC12A_dom"/>
</dbReference>
<reference evidence="11 12" key="1">
    <citation type="submission" date="2015-01" db="EMBL/GenBank/DDBJ databases">
        <title>The Genome Sequence of Cladophialophora immunda CBS83496.</title>
        <authorList>
            <consortium name="The Broad Institute Genomics Platform"/>
            <person name="Cuomo C."/>
            <person name="de Hoog S."/>
            <person name="Gorbushina A."/>
            <person name="Stielow B."/>
            <person name="Teixiera M."/>
            <person name="Abouelleil A."/>
            <person name="Chapman S.B."/>
            <person name="Priest M."/>
            <person name="Young S.K."/>
            <person name="Wortman J."/>
            <person name="Nusbaum C."/>
            <person name="Birren B."/>
        </authorList>
    </citation>
    <scope>NUCLEOTIDE SEQUENCE [LARGE SCALE GENOMIC DNA]</scope>
    <source>
        <strain evidence="11 12">CBS 83496</strain>
    </source>
</reference>
<feature type="transmembrane region" description="Helical" evidence="9">
    <location>
        <begin position="206"/>
        <end position="226"/>
    </location>
</feature>
<evidence type="ECO:0000256" key="1">
    <source>
        <dbReference type="ARBA" id="ARBA00004651"/>
    </source>
</evidence>
<dbReference type="GeneID" id="27343654"/>
<feature type="domain" description="Amino acid permease/ SLC12A" evidence="10">
    <location>
        <begin position="70"/>
        <end position="530"/>
    </location>
</feature>
<name>A0A0D2CSN9_9EURO</name>
<gene>
    <name evidence="11" type="ORF">PV07_04460</name>
</gene>
<accession>A0A0D2CSN9</accession>
<dbReference type="NCBIfam" id="TIGR00913">
    <property type="entry name" value="2A0310"/>
    <property type="match status" value="1"/>
</dbReference>
<keyword evidence="2" id="KW-0813">Transport</keyword>
<dbReference type="Proteomes" id="UP000054466">
    <property type="component" value="Unassembled WGS sequence"/>
</dbReference>
<dbReference type="PANTHER" id="PTHR43341:SF1">
    <property type="entry name" value="GENERAL AMINO-ACID PERMEASE GAP1"/>
    <property type="match status" value="1"/>
</dbReference>
<dbReference type="STRING" id="569365.A0A0D2CSN9"/>
<feature type="transmembrane region" description="Helical" evidence="9">
    <location>
        <begin position="179"/>
        <end position="200"/>
    </location>
</feature>